<dbReference type="SUPFAM" id="SSF51735">
    <property type="entry name" value="NAD(P)-binding Rossmann-fold domains"/>
    <property type="match status" value="1"/>
</dbReference>
<gene>
    <name evidence="3" type="ORF">COU07_03175</name>
</gene>
<protein>
    <recommendedName>
        <fullName evidence="2">NAD-dependent epimerase/dehydratase domain-containing protein</fullName>
    </recommendedName>
</protein>
<feature type="domain" description="NAD-dependent epimerase/dehydratase" evidence="2">
    <location>
        <begin position="26"/>
        <end position="265"/>
    </location>
</feature>
<comment type="caution">
    <text evidence="3">The sequence shown here is derived from an EMBL/GenBank/DDBJ whole genome shotgun (WGS) entry which is preliminary data.</text>
</comment>
<name>A0A2H0UTT8_9BACT</name>
<dbReference type="InterPro" id="IPR001509">
    <property type="entry name" value="Epimerase_deHydtase"/>
</dbReference>
<dbReference type="EMBL" id="PFAZ01000008">
    <property type="protein sequence ID" value="PIR89066.1"/>
    <property type="molecule type" value="Genomic_DNA"/>
</dbReference>
<comment type="similarity">
    <text evidence="1">Belongs to the NAD(P)-dependent epimerase/dehydratase family.</text>
</comment>
<dbReference type="PANTHER" id="PTHR43000">
    <property type="entry name" value="DTDP-D-GLUCOSE 4,6-DEHYDRATASE-RELATED"/>
    <property type="match status" value="1"/>
</dbReference>
<dbReference type="Proteomes" id="UP000231157">
    <property type="component" value="Unassembled WGS sequence"/>
</dbReference>
<reference evidence="4" key="1">
    <citation type="submission" date="2017-09" db="EMBL/GenBank/DDBJ databases">
        <title>Depth-based differentiation of microbial function through sediment-hosted aquifers and enrichment of novel symbionts in the deep terrestrial subsurface.</title>
        <authorList>
            <person name="Probst A.J."/>
            <person name="Ladd B."/>
            <person name="Jarett J.K."/>
            <person name="Geller-Mcgrath D.E."/>
            <person name="Sieber C.M.K."/>
            <person name="Emerson J.B."/>
            <person name="Anantharaman K."/>
            <person name="Thomas B.C."/>
            <person name="Malmstrom R."/>
            <person name="Stieglmeier M."/>
            <person name="Klingl A."/>
            <person name="Woyke T."/>
            <person name="Ryan C.M."/>
            <person name="Banfield J.F."/>
        </authorList>
    </citation>
    <scope>NUCLEOTIDE SEQUENCE [LARGE SCALE GENOMIC DNA]</scope>
</reference>
<dbReference type="Pfam" id="PF01370">
    <property type="entry name" value="Epimerase"/>
    <property type="match status" value="1"/>
</dbReference>
<proteinExistence type="inferred from homology"/>
<evidence type="ECO:0000259" key="2">
    <source>
        <dbReference type="Pfam" id="PF01370"/>
    </source>
</evidence>
<accession>A0A2H0UTT8</accession>
<evidence type="ECO:0000313" key="4">
    <source>
        <dbReference type="Proteomes" id="UP000231157"/>
    </source>
</evidence>
<sequence>MADYYIDYSIIETMIDPKKKLKGKTILVTGGAGFIGSHLIDHLIKYGARVICFDNLSTGKLSHLKQHEKNPKFFFIKGDVNKMQDLKKAFAKWPVDYIFHYAAVVGVKRTIEEPLKVLEDIEGIKNILELSRKHKIKKLVYASSSEIYGNQEKMPLQEEKSYYDIKFPYALVKSAGENFCRTYWETTGLPVTMLRFFNVYGPRQESSQYGFVIGVFISQVLNKEQPTIFYDGKQTRDFMFINDNIEGSIQALLNEKSNGEAINLGTGIETSILDLAKKIISISPYKKLKPSLLHKRNMVEIKRRVADNKKMLNMLGFKAGFALLDGLKITFDWYSDNPAIIKSKEEAKFETYKKKVWVGKRS</sequence>
<evidence type="ECO:0000256" key="1">
    <source>
        <dbReference type="ARBA" id="ARBA00007637"/>
    </source>
</evidence>
<organism evidence="3 4">
    <name type="scientific">Candidatus Harrisonbacteria bacterium CG10_big_fil_rev_8_21_14_0_10_40_38</name>
    <dbReference type="NCBI Taxonomy" id="1974583"/>
    <lineage>
        <taxon>Bacteria</taxon>
        <taxon>Candidatus Harrisoniibacteriota</taxon>
    </lineage>
</organism>
<evidence type="ECO:0000313" key="3">
    <source>
        <dbReference type="EMBL" id="PIR89066.1"/>
    </source>
</evidence>
<dbReference type="AlphaFoldDB" id="A0A2H0UTT8"/>
<dbReference type="Gene3D" id="3.40.50.720">
    <property type="entry name" value="NAD(P)-binding Rossmann-like Domain"/>
    <property type="match status" value="1"/>
</dbReference>
<dbReference type="InterPro" id="IPR036291">
    <property type="entry name" value="NAD(P)-bd_dom_sf"/>
</dbReference>